<reference evidence="2 5" key="2">
    <citation type="submission" date="2011-04" db="EMBL/GenBank/DDBJ databases">
        <title>The complete genome of Selenomonas sputigena DSM 20758.</title>
        <authorList>
            <consortium name="US DOE Joint Genome Institute (JGI-PGF)"/>
            <person name="Lucas S."/>
            <person name="Copeland A."/>
            <person name="Lapidus A."/>
            <person name="Bruce D."/>
            <person name="Goodwin L."/>
            <person name="Pitluck S."/>
            <person name="Peters L."/>
            <person name="Kyrpides N."/>
            <person name="Mavromatis K."/>
            <person name="Ivanova N."/>
            <person name="Ovchinnikova G."/>
            <person name="Teshima H."/>
            <person name="Detter J.C."/>
            <person name="Tapia R."/>
            <person name="Han C."/>
            <person name="Land M."/>
            <person name="Hauser L."/>
            <person name="Markowitz V."/>
            <person name="Cheng J.-F."/>
            <person name="Hugenholtz P."/>
            <person name="Woyke T."/>
            <person name="Wu D."/>
            <person name="Gronow S."/>
            <person name="Wellnitz S."/>
            <person name="Schneider S."/>
            <person name="Klenk H.-P."/>
            <person name="Eisen J.A."/>
        </authorList>
    </citation>
    <scope>NUCLEOTIDE SEQUENCE [LARGE SCALE GENOMIC DNA]</scope>
    <source>
        <strain evidence="2">ATCC 35185</strain>
        <strain evidence="5">ATCC 35185 / DSM 20758 / VPI D19B-28</strain>
    </source>
</reference>
<evidence type="ECO:0000313" key="3">
    <source>
        <dbReference type="EMBL" id="EEX77383.1"/>
    </source>
</evidence>
<dbReference type="EMBL" id="ACKP02000019">
    <property type="protein sequence ID" value="EEX77383.1"/>
    <property type="molecule type" value="Genomic_DNA"/>
</dbReference>
<sequence length="184" mass="20157">MKIRAFFLALLFALLLLPAAGGAAGLADEEMELGGIRLGDTREEVEDVYGEGDHVADGVTKWGGTTVHIFACDYGDSLSVQYRDEGDACRVIGVHLGVNNVNKYNERPSAEAQMIETPSGIHLDSTLEDLNAVYGYIPKPECSHNAPPVCGYFYDSADATLAFYICKEHSPGIRSIWLREKRTR</sequence>
<dbReference type="AlphaFoldDB" id="C9LUW7"/>
<dbReference type="STRING" id="546271.Selsp_2241"/>
<proteinExistence type="predicted"/>
<protein>
    <submittedName>
        <fullName evidence="3">Uncharacterized protein</fullName>
    </submittedName>
</protein>
<organism evidence="3 4">
    <name type="scientific">Selenomonas sputigena (strain ATCC 35185 / DSM 20758 / CCUG 44933 / VPI D19B-28)</name>
    <dbReference type="NCBI Taxonomy" id="546271"/>
    <lineage>
        <taxon>Bacteria</taxon>
        <taxon>Bacillati</taxon>
        <taxon>Bacillota</taxon>
        <taxon>Negativicutes</taxon>
        <taxon>Selenomonadales</taxon>
        <taxon>Selenomonadaceae</taxon>
        <taxon>Selenomonas</taxon>
    </lineage>
</organism>
<dbReference type="OrthoDB" id="1665182at2"/>
<gene>
    <name evidence="2" type="ordered locus">Selsp_2241</name>
    <name evidence="3" type="ORF">SELSPUOL_01257</name>
</gene>
<evidence type="ECO:0000313" key="4">
    <source>
        <dbReference type="Proteomes" id="UP000003505"/>
    </source>
</evidence>
<dbReference type="EMBL" id="CP002637">
    <property type="protein sequence ID" value="AEC01187.1"/>
    <property type="molecule type" value="Genomic_DNA"/>
</dbReference>
<evidence type="ECO:0000313" key="5">
    <source>
        <dbReference type="Proteomes" id="UP000011124"/>
    </source>
</evidence>
<reference evidence="3 4" key="1">
    <citation type="submission" date="2009-09" db="EMBL/GenBank/DDBJ databases">
        <authorList>
            <person name="Weinstock G."/>
            <person name="Sodergren E."/>
            <person name="Clifton S."/>
            <person name="Fulton L."/>
            <person name="Fulton B."/>
            <person name="Courtney L."/>
            <person name="Fronick C."/>
            <person name="Harrison M."/>
            <person name="Strong C."/>
            <person name="Farmer C."/>
            <person name="Delahaunty K."/>
            <person name="Markovic C."/>
            <person name="Hall O."/>
            <person name="Minx P."/>
            <person name="Tomlinson C."/>
            <person name="Mitreva M."/>
            <person name="Nelson J."/>
            <person name="Hou S."/>
            <person name="Wollam A."/>
            <person name="Pepin K.H."/>
            <person name="Johnson M."/>
            <person name="Bhonagiri V."/>
            <person name="Nash W.E."/>
            <person name="Warren W."/>
            <person name="Chinwalla A."/>
            <person name="Mardis E.R."/>
            <person name="Wilson R.K."/>
        </authorList>
    </citation>
    <scope>NUCLEOTIDE SEQUENCE [LARGE SCALE GENOMIC DNA]</scope>
    <source>
        <strain evidence="3">ATCC 35185</strain>
        <strain evidence="4">ATCC 35185 / DSM 20758 / VPI D19B-28</strain>
    </source>
</reference>
<evidence type="ECO:0000256" key="1">
    <source>
        <dbReference type="SAM" id="SignalP"/>
    </source>
</evidence>
<dbReference type="Proteomes" id="UP000011124">
    <property type="component" value="Chromosome"/>
</dbReference>
<dbReference type="KEGG" id="ssg:Selsp_2241"/>
<feature type="chain" id="PRO_5010828805" evidence="1">
    <location>
        <begin position="24"/>
        <end position="184"/>
    </location>
</feature>
<accession>C9LUW7</accession>
<dbReference type="RefSeq" id="WP_006192546.1">
    <property type="nucleotide sequence ID" value="NC_015437.1"/>
</dbReference>
<dbReference type="Proteomes" id="UP000003505">
    <property type="component" value="Unassembled WGS sequence"/>
</dbReference>
<keyword evidence="1" id="KW-0732">Signal</keyword>
<keyword evidence="5" id="KW-1185">Reference proteome</keyword>
<feature type="signal peptide" evidence="1">
    <location>
        <begin position="1"/>
        <end position="23"/>
    </location>
</feature>
<evidence type="ECO:0000313" key="2">
    <source>
        <dbReference type="EMBL" id="AEC01187.1"/>
    </source>
</evidence>
<name>C9LUW7_SELS3</name>
<dbReference type="HOGENOM" id="CLU_1495212_0_0_9"/>